<evidence type="ECO:0000256" key="2">
    <source>
        <dbReference type="ARBA" id="ARBA00023015"/>
    </source>
</evidence>
<organism evidence="8 9">
    <name type="scientific">Nocardioides malaquae</name>
    <dbReference type="NCBI Taxonomy" id="2773426"/>
    <lineage>
        <taxon>Bacteria</taxon>
        <taxon>Bacillati</taxon>
        <taxon>Actinomycetota</taxon>
        <taxon>Actinomycetes</taxon>
        <taxon>Propionibacteriales</taxon>
        <taxon>Nocardioidaceae</taxon>
        <taxon>Nocardioides</taxon>
    </lineage>
</organism>
<dbReference type="PANTHER" id="PTHR43133">
    <property type="entry name" value="RNA POLYMERASE ECF-TYPE SIGMA FACTO"/>
    <property type="match status" value="1"/>
</dbReference>
<dbReference type="InterPro" id="IPR013324">
    <property type="entry name" value="RNA_pol_sigma_r3/r4-like"/>
</dbReference>
<protein>
    <submittedName>
        <fullName evidence="8">Sigma-70 family RNA polymerase sigma factor</fullName>
    </submittedName>
</protein>
<comment type="caution">
    <text evidence="8">The sequence shown here is derived from an EMBL/GenBank/DDBJ whole genome shotgun (WGS) entry which is preliminary data.</text>
</comment>
<evidence type="ECO:0000259" key="7">
    <source>
        <dbReference type="PROSITE" id="PS00622"/>
    </source>
</evidence>
<evidence type="ECO:0000256" key="5">
    <source>
        <dbReference type="ARBA" id="ARBA00023163"/>
    </source>
</evidence>
<dbReference type="PANTHER" id="PTHR43133:SF8">
    <property type="entry name" value="RNA POLYMERASE SIGMA FACTOR HI_1459-RELATED"/>
    <property type="match status" value="1"/>
</dbReference>
<dbReference type="PROSITE" id="PS00622">
    <property type="entry name" value="HTH_LUXR_1"/>
    <property type="match status" value="1"/>
</dbReference>
<evidence type="ECO:0000256" key="1">
    <source>
        <dbReference type="ARBA" id="ARBA00010641"/>
    </source>
</evidence>
<comment type="similarity">
    <text evidence="1">Belongs to the sigma-70 factor family. ECF subfamily.</text>
</comment>
<evidence type="ECO:0000313" key="9">
    <source>
        <dbReference type="Proteomes" id="UP000756387"/>
    </source>
</evidence>
<feature type="compositionally biased region" description="Basic and acidic residues" evidence="6">
    <location>
        <begin position="162"/>
        <end position="176"/>
    </location>
</feature>
<feature type="region of interest" description="Disordered" evidence="6">
    <location>
        <begin position="161"/>
        <end position="201"/>
    </location>
</feature>
<feature type="domain" description="HTH luxR-type" evidence="7">
    <location>
        <begin position="133"/>
        <end position="160"/>
    </location>
</feature>
<dbReference type="InterPro" id="IPR013325">
    <property type="entry name" value="RNA_pol_sigma_r2"/>
</dbReference>
<dbReference type="SUPFAM" id="SSF88659">
    <property type="entry name" value="Sigma3 and sigma4 domains of RNA polymerase sigma factors"/>
    <property type="match status" value="1"/>
</dbReference>
<dbReference type="InterPro" id="IPR000792">
    <property type="entry name" value="Tscrpt_reg_LuxR_C"/>
</dbReference>
<dbReference type="InterPro" id="IPR036388">
    <property type="entry name" value="WH-like_DNA-bd_sf"/>
</dbReference>
<sequence length="201" mass="22142">MDYEALIDVARPIVRGRGGRAGLGEADLEDLLQIVLTKFVTTWDDDRAPDNVEAWLETATKNAIIDRARAEDRRPAANFAQDDDADPVGLLVHQMRSSRVASLPAVGAVVIDDALALLASRDADVLRRRFIEGRSAAEVAEELGLSPASVDQRVSRAKRKLREALEDRPDLREALEAPHPQPYALEQRPRVRRGGLPRTGV</sequence>
<dbReference type="InterPro" id="IPR039425">
    <property type="entry name" value="RNA_pol_sigma-70-like"/>
</dbReference>
<dbReference type="RefSeq" id="WP_193639362.1">
    <property type="nucleotide sequence ID" value="NZ_JADCSA010000024.1"/>
</dbReference>
<dbReference type="InterPro" id="IPR007627">
    <property type="entry name" value="RNA_pol_sigma70_r2"/>
</dbReference>
<dbReference type="Gene3D" id="1.10.1740.10">
    <property type="match status" value="1"/>
</dbReference>
<reference evidence="8 9" key="1">
    <citation type="submission" date="2020-10" db="EMBL/GenBank/DDBJ databases">
        <title>Nocardioides sp. isolated from sludge.</title>
        <authorList>
            <person name="Zhang X."/>
        </authorList>
    </citation>
    <scope>NUCLEOTIDE SEQUENCE [LARGE SCALE GENOMIC DNA]</scope>
    <source>
        <strain evidence="8 9">Y6</strain>
    </source>
</reference>
<keyword evidence="2" id="KW-0805">Transcription regulation</keyword>
<dbReference type="Pfam" id="PF04542">
    <property type="entry name" value="Sigma70_r2"/>
    <property type="match status" value="1"/>
</dbReference>
<gene>
    <name evidence="8" type="ORF">IEQ44_15375</name>
</gene>
<accession>A0ABR9RXC4</accession>
<dbReference type="InterPro" id="IPR014284">
    <property type="entry name" value="RNA_pol_sigma-70_dom"/>
</dbReference>
<evidence type="ECO:0000256" key="4">
    <source>
        <dbReference type="ARBA" id="ARBA00023125"/>
    </source>
</evidence>
<dbReference type="InterPro" id="IPR013249">
    <property type="entry name" value="RNA_pol_sigma70_r4_t2"/>
</dbReference>
<name>A0ABR9RXC4_9ACTN</name>
<dbReference type="EMBL" id="JADCSA010000024">
    <property type="protein sequence ID" value="MBE7326030.1"/>
    <property type="molecule type" value="Genomic_DNA"/>
</dbReference>
<evidence type="ECO:0000256" key="3">
    <source>
        <dbReference type="ARBA" id="ARBA00023082"/>
    </source>
</evidence>
<keyword evidence="5" id="KW-0804">Transcription</keyword>
<keyword evidence="4" id="KW-0238">DNA-binding</keyword>
<keyword evidence="9" id="KW-1185">Reference proteome</keyword>
<proteinExistence type="inferred from homology"/>
<evidence type="ECO:0000256" key="6">
    <source>
        <dbReference type="SAM" id="MobiDB-lite"/>
    </source>
</evidence>
<evidence type="ECO:0000313" key="8">
    <source>
        <dbReference type="EMBL" id="MBE7326030.1"/>
    </source>
</evidence>
<dbReference type="SUPFAM" id="SSF88946">
    <property type="entry name" value="Sigma2 domain of RNA polymerase sigma factors"/>
    <property type="match status" value="1"/>
</dbReference>
<keyword evidence="3" id="KW-0731">Sigma factor</keyword>
<dbReference type="Proteomes" id="UP000756387">
    <property type="component" value="Unassembled WGS sequence"/>
</dbReference>
<dbReference type="Pfam" id="PF08281">
    <property type="entry name" value="Sigma70_r4_2"/>
    <property type="match status" value="1"/>
</dbReference>
<dbReference type="CDD" id="cd06171">
    <property type="entry name" value="Sigma70_r4"/>
    <property type="match status" value="1"/>
</dbReference>
<dbReference type="NCBIfam" id="TIGR02937">
    <property type="entry name" value="sigma70-ECF"/>
    <property type="match status" value="1"/>
</dbReference>
<dbReference type="Gene3D" id="1.10.10.10">
    <property type="entry name" value="Winged helix-like DNA-binding domain superfamily/Winged helix DNA-binding domain"/>
    <property type="match status" value="1"/>
</dbReference>